<dbReference type="SUPFAM" id="SSF141488">
    <property type="entry name" value="YdhA-like"/>
    <property type="match status" value="1"/>
</dbReference>
<feature type="domain" description="C-type lysozyme inhibitor" evidence="6">
    <location>
        <begin position="70"/>
        <end position="130"/>
    </location>
</feature>
<keyword evidence="1 5" id="KW-0732">Signal</keyword>
<dbReference type="Gene3D" id="2.40.128.200">
    <property type="match status" value="1"/>
</dbReference>
<dbReference type="EMBL" id="JACHFV010000008">
    <property type="protein sequence ID" value="MBB5295637.1"/>
    <property type="molecule type" value="Genomic_DNA"/>
</dbReference>
<keyword evidence="2" id="KW-0472">Membrane</keyword>
<dbReference type="Proteomes" id="UP000308000">
    <property type="component" value="Unassembled WGS sequence"/>
</dbReference>
<dbReference type="InterPro" id="IPR018660">
    <property type="entry name" value="MliC"/>
</dbReference>
<dbReference type="Proteomes" id="UP000536909">
    <property type="component" value="Unassembled WGS sequence"/>
</dbReference>
<evidence type="ECO:0000313" key="8">
    <source>
        <dbReference type="EMBL" id="TLK32292.1"/>
    </source>
</evidence>
<gene>
    <name evidence="8" type="ORF">FCS05_02295</name>
    <name evidence="7" type="ORF">HNQ10_002476</name>
</gene>
<evidence type="ECO:0000256" key="2">
    <source>
        <dbReference type="ARBA" id="ARBA00023136"/>
    </source>
</evidence>
<proteinExistence type="predicted"/>
<evidence type="ECO:0000313" key="7">
    <source>
        <dbReference type="EMBL" id="MBB5295637.1"/>
    </source>
</evidence>
<evidence type="ECO:0000256" key="1">
    <source>
        <dbReference type="ARBA" id="ARBA00022729"/>
    </source>
</evidence>
<dbReference type="EMBL" id="VBRC01000001">
    <property type="protein sequence ID" value="TLK32292.1"/>
    <property type="molecule type" value="Genomic_DNA"/>
</dbReference>
<feature type="signal peptide" evidence="5">
    <location>
        <begin position="1"/>
        <end position="24"/>
    </location>
</feature>
<reference evidence="7 10" key="2">
    <citation type="submission" date="2020-08" db="EMBL/GenBank/DDBJ databases">
        <title>Genomic Encyclopedia of Type Strains, Phase IV (KMG-IV): sequencing the most valuable type-strain genomes for metagenomic binning, comparative biology and taxonomic classification.</title>
        <authorList>
            <person name="Goeker M."/>
        </authorList>
    </citation>
    <scope>NUCLEOTIDE SEQUENCE [LARGE SCALE GENOMIC DNA]</scope>
    <source>
        <strain evidence="7 10">DSM 105434</strain>
    </source>
</reference>
<feature type="chain" id="PRO_5042607719" evidence="5">
    <location>
        <begin position="25"/>
        <end position="147"/>
    </location>
</feature>
<dbReference type="Pfam" id="PF09864">
    <property type="entry name" value="MliC"/>
    <property type="match status" value="1"/>
</dbReference>
<name>A0AAJ5F6L6_9DEIO</name>
<dbReference type="PROSITE" id="PS51257">
    <property type="entry name" value="PROKAR_LIPOPROTEIN"/>
    <property type="match status" value="1"/>
</dbReference>
<evidence type="ECO:0000313" key="10">
    <source>
        <dbReference type="Proteomes" id="UP000536909"/>
    </source>
</evidence>
<evidence type="ECO:0000313" key="9">
    <source>
        <dbReference type="Proteomes" id="UP000308000"/>
    </source>
</evidence>
<dbReference type="RefSeq" id="WP_138223718.1">
    <property type="nucleotide sequence ID" value="NZ_BSUI01000005.1"/>
</dbReference>
<evidence type="ECO:0000256" key="5">
    <source>
        <dbReference type="SAM" id="SignalP"/>
    </source>
</evidence>
<accession>A0AAJ5F6L6</accession>
<comment type="caution">
    <text evidence="8">The sequence shown here is derived from an EMBL/GenBank/DDBJ whole genome shotgun (WGS) entry which is preliminary data.</text>
</comment>
<evidence type="ECO:0000259" key="6">
    <source>
        <dbReference type="Pfam" id="PF09864"/>
    </source>
</evidence>
<dbReference type="InterPro" id="IPR036328">
    <property type="entry name" value="MliC_sf"/>
</dbReference>
<sequence length="147" mass="15444">MIRVTREKSRFGLPLALLTLSACAPVMQPGGQAVIPVPDNSSAGITPVPFPQPIPFPNPNPQPPVNTVNYACEGGQSVTVSYVGANVAQVTWQGTTSTLNQAQSASGVRYSNGFYTWVTKGNQGFLTQPGLTQDSIIVANNCVARPS</sequence>
<protein>
    <submittedName>
        <fullName evidence="7">Membrane-bound inhibitor of C-type lysozyme</fullName>
    </submittedName>
</protein>
<organism evidence="8 9">
    <name type="scientific">Deinococcus metallilatus</name>
    <dbReference type="NCBI Taxonomy" id="1211322"/>
    <lineage>
        <taxon>Bacteria</taxon>
        <taxon>Thermotogati</taxon>
        <taxon>Deinococcota</taxon>
        <taxon>Deinococci</taxon>
        <taxon>Deinococcales</taxon>
        <taxon>Deinococcaceae</taxon>
        <taxon>Deinococcus</taxon>
    </lineage>
</organism>
<reference evidence="8 9" key="1">
    <citation type="submission" date="2019-04" db="EMBL/GenBank/DDBJ databases">
        <title>Deinococcus metalilatus MA1002 mutant No.5.</title>
        <authorList>
            <person name="Park W."/>
            <person name="Park C."/>
        </authorList>
    </citation>
    <scope>NUCLEOTIDE SEQUENCE [LARGE SCALE GENOMIC DNA]</scope>
    <source>
        <strain evidence="8 9">MA1002-m5</strain>
    </source>
</reference>
<keyword evidence="10" id="KW-1185">Reference proteome</keyword>
<keyword evidence="3" id="KW-0564">Palmitate</keyword>
<keyword evidence="4" id="KW-0449">Lipoprotein</keyword>
<evidence type="ECO:0000256" key="3">
    <source>
        <dbReference type="ARBA" id="ARBA00023139"/>
    </source>
</evidence>
<dbReference type="AlphaFoldDB" id="A0AAJ5F6L6"/>
<evidence type="ECO:0000256" key="4">
    <source>
        <dbReference type="ARBA" id="ARBA00023288"/>
    </source>
</evidence>